<evidence type="ECO:0000313" key="5">
    <source>
        <dbReference type="Proteomes" id="UP000501122"/>
    </source>
</evidence>
<dbReference type="AlphaFoldDB" id="A0AAE6X2L8"/>
<dbReference type="PROSITE" id="PS50893">
    <property type="entry name" value="ABC_TRANSPORTER_2"/>
    <property type="match status" value="1"/>
</dbReference>
<accession>A0AAE6X2L8</accession>
<evidence type="ECO:0000259" key="3">
    <source>
        <dbReference type="PROSITE" id="PS50893"/>
    </source>
</evidence>
<dbReference type="GO" id="GO:0016887">
    <property type="term" value="F:ATP hydrolysis activity"/>
    <property type="evidence" value="ECO:0007669"/>
    <property type="project" value="InterPro"/>
</dbReference>
<feature type="domain" description="ABC transporter" evidence="3">
    <location>
        <begin position="1"/>
        <end position="204"/>
    </location>
</feature>
<gene>
    <name evidence="4" type="ORF">GTN30_10470</name>
</gene>
<dbReference type="InterPro" id="IPR027417">
    <property type="entry name" value="P-loop_NTPase"/>
</dbReference>
<organism evidence="4 5">
    <name type="scientific">Macrococcoides canis</name>
    <dbReference type="NCBI Taxonomy" id="1855823"/>
    <lineage>
        <taxon>Bacteria</taxon>
        <taxon>Bacillati</taxon>
        <taxon>Bacillota</taxon>
        <taxon>Bacilli</taxon>
        <taxon>Bacillales</taxon>
        <taxon>Staphylococcaceae</taxon>
        <taxon>Macrococcoides</taxon>
    </lineage>
</organism>
<evidence type="ECO:0000313" key="4">
    <source>
        <dbReference type="EMBL" id="QIH79069.1"/>
    </source>
</evidence>
<proteinExistence type="predicted"/>
<protein>
    <submittedName>
        <fullName evidence="4">ATP-binding cassette domain-containing protein</fullName>
    </submittedName>
</protein>
<evidence type="ECO:0000256" key="2">
    <source>
        <dbReference type="ARBA" id="ARBA00022840"/>
    </source>
</evidence>
<dbReference type="Pfam" id="PF00005">
    <property type="entry name" value="ABC_tran"/>
    <property type="match status" value="1"/>
</dbReference>
<dbReference type="PANTHER" id="PTHR43158">
    <property type="entry name" value="SKFA PEPTIDE EXPORT ATP-BINDING PROTEIN SKFE"/>
    <property type="match status" value="1"/>
</dbReference>
<evidence type="ECO:0000256" key="1">
    <source>
        <dbReference type="ARBA" id="ARBA00022741"/>
    </source>
</evidence>
<dbReference type="SUPFAM" id="SSF52540">
    <property type="entry name" value="P-loop containing nucleoside triphosphate hydrolases"/>
    <property type="match status" value="1"/>
</dbReference>
<keyword evidence="2 4" id="KW-0067">ATP-binding</keyword>
<dbReference type="GO" id="GO:0005524">
    <property type="term" value="F:ATP binding"/>
    <property type="evidence" value="ECO:0007669"/>
    <property type="project" value="UniProtKB-KW"/>
</dbReference>
<keyword evidence="1" id="KW-0547">Nucleotide-binding</keyword>
<dbReference type="EMBL" id="CP047363">
    <property type="protein sequence ID" value="QIH79069.1"/>
    <property type="molecule type" value="Genomic_DNA"/>
</dbReference>
<dbReference type="InterPro" id="IPR003439">
    <property type="entry name" value="ABC_transporter-like_ATP-bd"/>
</dbReference>
<sequence>MIIKDYNLKMKNNILIQNSNLEFHKGKINHILGKNGVGKSQFAIDLYINSFNYNIGDNVTLISSISNVPKDITSEDLIKVLKRKFDNNHLNYLMDLLNLNNINKNLLIGKLSDGQKQKLKLLSFFCEDKDIIILDEITNALDKTTVTEIQRFIMNYININKDKIIINITHNLSDLKNMTGCYFYLHNKIIEEYSSQENIIEDYINED</sequence>
<name>A0AAE6X2L8_9STAP</name>
<dbReference type="CDD" id="cd00267">
    <property type="entry name" value="ABC_ATPase"/>
    <property type="match status" value="1"/>
</dbReference>
<dbReference type="Proteomes" id="UP000501122">
    <property type="component" value="Chromosome"/>
</dbReference>
<dbReference type="Gene3D" id="3.40.50.300">
    <property type="entry name" value="P-loop containing nucleotide triphosphate hydrolases"/>
    <property type="match status" value="1"/>
</dbReference>
<dbReference type="PANTHER" id="PTHR43158:SF2">
    <property type="entry name" value="SKFA PEPTIDE EXPORT ATP-BINDING PROTEIN SKFE"/>
    <property type="match status" value="1"/>
</dbReference>
<dbReference type="RefSeq" id="WP_164953814.1">
    <property type="nucleotide sequence ID" value="NZ_CP047363.1"/>
</dbReference>
<reference evidence="4" key="1">
    <citation type="journal article" date="2020" name="Antimicrob. Agents Chemother.">
        <title>The novel macrolide resistance genes mef(D), msr(F) and msr(H) are present on resistance islands in Macrococcus canis, Macrococcus caseolyticus and Staphylococcus aureus.</title>
        <authorList>
            <person name="Schwendener S."/>
            <person name="Dona V."/>
            <person name="Perreten V."/>
        </authorList>
    </citation>
    <scope>NUCLEOTIDE SEQUENCE</scope>
    <source>
        <strain evidence="4">Epi0076A</strain>
    </source>
</reference>